<dbReference type="eggNOG" id="KOG1216">
    <property type="taxonomic scope" value="Eukaryota"/>
</dbReference>
<dbReference type="InterPro" id="IPR057856">
    <property type="entry name" value="VWC2L_C"/>
</dbReference>
<proteinExistence type="predicted"/>
<sequence length="301" mass="32764">MCTCTDMEDAVMGLRVAQCSQKPCEDSCRQGFSYVLHEGECCGRCLPTACELRSGSPRGDTGSTVSLWKSVGSHWASLEDPCLINECVRVKDEVFVQQRNVSCPQLEVSACPVGFQLHCRTSECCPSCHCEPVEACLINGTVIGPGKSVLLDECTSCRCTAQGSTAPGFKLECRKTTCQACPPRDEMLQDGCDSHLCKVNKLGEYIWEKRVTGCPPLDEHRCLAEGVSGRSLDLAVVGTVSICDSRSEAPDCRDITARLQHVKVGDCTSQEKVDIHYCEVRLPASPGPRRKCGHHTDDVRG</sequence>
<dbReference type="EMBL" id="KN110180">
    <property type="protein sequence ID" value="KFO38531.1"/>
    <property type="molecule type" value="Genomic_DNA"/>
</dbReference>
<evidence type="ECO:0000313" key="3">
    <source>
        <dbReference type="Proteomes" id="UP000028990"/>
    </source>
</evidence>
<name>A0A091ERW3_FUKDA</name>
<organism evidence="2 3">
    <name type="scientific">Fukomys damarensis</name>
    <name type="common">Damaraland mole rat</name>
    <name type="synonym">Cryptomys damarensis</name>
    <dbReference type="NCBI Taxonomy" id="885580"/>
    <lineage>
        <taxon>Eukaryota</taxon>
        <taxon>Metazoa</taxon>
        <taxon>Chordata</taxon>
        <taxon>Craniata</taxon>
        <taxon>Vertebrata</taxon>
        <taxon>Euteleostomi</taxon>
        <taxon>Mammalia</taxon>
        <taxon>Eutheria</taxon>
        <taxon>Euarchontoglires</taxon>
        <taxon>Glires</taxon>
        <taxon>Rodentia</taxon>
        <taxon>Hystricomorpha</taxon>
        <taxon>Bathyergidae</taxon>
        <taxon>Fukomys</taxon>
    </lineage>
</organism>
<dbReference type="Proteomes" id="UP000028990">
    <property type="component" value="Unassembled WGS sequence"/>
</dbReference>
<gene>
    <name evidence="2" type="ORF">H920_00064</name>
</gene>
<protein>
    <submittedName>
        <fullName evidence="2">von Willebrand factor</fullName>
    </submittedName>
</protein>
<dbReference type="AlphaFoldDB" id="A0A091ERW3"/>
<evidence type="ECO:0000259" key="1">
    <source>
        <dbReference type="Pfam" id="PF23331"/>
    </source>
</evidence>
<accession>A0A091ERW3</accession>
<feature type="domain" description="VWC2L C-terminal" evidence="1">
    <location>
        <begin position="136"/>
        <end position="166"/>
    </location>
</feature>
<dbReference type="Pfam" id="PF23331">
    <property type="entry name" value="VWC2L_C"/>
    <property type="match status" value="1"/>
</dbReference>
<reference evidence="2 3" key="1">
    <citation type="submission" date="2013-11" db="EMBL/GenBank/DDBJ databases">
        <title>The Damaraland mole rat (Fukomys damarensis) genome and evolution of African mole rats.</title>
        <authorList>
            <person name="Gladyshev V.N."/>
            <person name="Fang X."/>
        </authorList>
    </citation>
    <scope>NUCLEOTIDE SEQUENCE [LARGE SCALE GENOMIC DNA]</scope>
    <source>
        <tissue evidence="2">Liver</tissue>
    </source>
</reference>
<evidence type="ECO:0000313" key="2">
    <source>
        <dbReference type="EMBL" id="KFO38531.1"/>
    </source>
</evidence>
<keyword evidence="3" id="KW-1185">Reference proteome</keyword>